<proteinExistence type="predicted"/>
<gene>
    <name evidence="3" type="ORF">GCM10022235_24200</name>
</gene>
<evidence type="ECO:0000256" key="2">
    <source>
        <dbReference type="SAM" id="SignalP"/>
    </source>
</evidence>
<dbReference type="EMBL" id="BAABAA010000002">
    <property type="protein sequence ID" value="GAA3555419.1"/>
    <property type="molecule type" value="Genomic_DNA"/>
</dbReference>
<feature type="chain" id="PRO_5046925941" description="Secreted protein" evidence="2">
    <location>
        <begin position="24"/>
        <end position="181"/>
    </location>
</feature>
<dbReference type="RefSeq" id="WP_344840286.1">
    <property type="nucleotide sequence ID" value="NZ_BAABAA010000002.1"/>
</dbReference>
<feature type="signal peptide" evidence="2">
    <location>
        <begin position="1"/>
        <end position="23"/>
    </location>
</feature>
<evidence type="ECO:0000313" key="3">
    <source>
        <dbReference type="EMBL" id="GAA3555419.1"/>
    </source>
</evidence>
<organism evidence="3 4">
    <name type="scientific">Kribbella ginsengisoli</name>
    <dbReference type="NCBI Taxonomy" id="363865"/>
    <lineage>
        <taxon>Bacteria</taxon>
        <taxon>Bacillati</taxon>
        <taxon>Actinomycetota</taxon>
        <taxon>Actinomycetes</taxon>
        <taxon>Propionibacteriales</taxon>
        <taxon>Kribbellaceae</taxon>
        <taxon>Kribbella</taxon>
    </lineage>
</organism>
<feature type="compositionally biased region" description="Basic and acidic residues" evidence="1">
    <location>
        <begin position="60"/>
        <end position="79"/>
    </location>
</feature>
<accession>A0ABP6WR41</accession>
<feature type="compositionally biased region" description="Basic and acidic residues" evidence="1">
    <location>
        <begin position="160"/>
        <end position="169"/>
    </location>
</feature>
<evidence type="ECO:0008006" key="5">
    <source>
        <dbReference type="Google" id="ProtNLM"/>
    </source>
</evidence>
<sequence>MTRKHALGALATIALAIALTGCGSDTDGQDNQVASGSGAQPTTGTSAGAGTSTSPGSEGLSRDEKSVKFTQCLREHGIDVPDPEPGKGPMIKLDPSSGISQEDMQKAMEDCQEFNPQGEAGPDPQQEENGRKFAACMREHGVEKFPDPKPGQRGVMIDRAAGEDPDFPKAQEACQPILAGK</sequence>
<keyword evidence="4" id="KW-1185">Reference proteome</keyword>
<feature type="compositionally biased region" description="Low complexity" evidence="1">
    <location>
        <begin position="34"/>
        <end position="57"/>
    </location>
</feature>
<evidence type="ECO:0000313" key="4">
    <source>
        <dbReference type="Proteomes" id="UP001501222"/>
    </source>
</evidence>
<feature type="region of interest" description="Disordered" evidence="1">
    <location>
        <begin position="142"/>
        <end position="181"/>
    </location>
</feature>
<protein>
    <recommendedName>
        <fullName evidence="5">Secreted protein</fullName>
    </recommendedName>
</protein>
<name>A0ABP6WR41_9ACTN</name>
<dbReference type="PROSITE" id="PS51257">
    <property type="entry name" value="PROKAR_LIPOPROTEIN"/>
    <property type="match status" value="1"/>
</dbReference>
<keyword evidence="2" id="KW-0732">Signal</keyword>
<feature type="region of interest" description="Disordered" evidence="1">
    <location>
        <begin position="21"/>
        <end position="130"/>
    </location>
</feature>
<comment type="caution">
    <text evidence="3">The sequence shown here is derived from an EMBL/GenBank/DDBJ whole genome shotgun (WGS) entry which is preliminary data.</text>
</comment>
<dbReference type="Proteomes" id="UP001501222">
    <property type="component" value="Unassembled WGS sequence"/>
</dbReference>
<evidence type="ECO:0000256" key="1">
    <source>
        <dbReference type="SAM" id="MobiDB-lite"/>
    </source>
</evidence>
<reference evidence="4" key="1">
    <citation type="journal article" date="2019" name="Int. J. Syst. Evol. Microbiol.">
        <title>The Global Catalogue of Microorganisms (GCM) 10K type strain sequencing project: providing services to taxonomists for standard genome sequencing and annotation.</title>
        <authorList>
            <consortium name="The Broad Institute Genomics Platform"/>
            <consortium name="The Broad Institute Genome Sequencing Center for Infectious Disease"/>
            <person name="Wu L."/>
            <person name="Ma J."/>
        </authorList>
    </citation>
    <scope>NUCLEOTIDE SEQUENCE [LARGE SCALE GENOMIC DNA]</scope>
    <source>
        <strain evidence="4">JCM 16928</strain>
    </source>
</reference>